<dbReference type="Pfam" id="PF00535">
    <property type="entry name" value="Glycos_transf_2"/>
    <property type="match status" value="1"/>
</dbReference>
<proteinExistence type="predicted"/>
<comment type="caution">
    <text evidence="2">The sequence shown here is derived from an EMBL/GenBank/DDBJ whole genome shotgun (WGS) entry which is preliminary data.</text>
</comment>
<reference evidence="2" key="1">
    <citation type="submission" date="2020-10" db="EMBL/GenBank/DDBJ databases">
        <authorList>
            <person name="Gilroy R."/>
        </authorList>
    </citation>
    <scope>NUCLEOTIDE SEQUENCE</scope>
    <source>
        <strain evidence="2">G3-3990</strain>
    </source>
</reference>
<sequence length="297" mass="35051">MKNSDRPLVSVITPSYNQADYIEETILSVLNQSYTNIEYIIIDGASSDTTIDIIQKYSDRISYWCSESDKGQADAINKGLRRATGDYVCWINSDDVLYPNFVETFVDCFEQNPNVDFIYGNVEQGPNIQHKSLRKGRQTDFIEMLTTLSVPIPQQATMWRRSLMEKIGYLEVEWHVLLDREYFMRVARHADILYVPKTVAFFRNHDTSKSVAEWHKWIPELQRYYNRIFSDKTKDYYAYKKQAMANMDWECFKIACTCGLYKQALSSFWSMFRLTPFKAIKRVVIYFLVRLKHIIVR</sequence>
<accession>A0A9D9N4D2</accession>
<dbReference type="InterPro" id="IPR029044">
    <property type="entry name" value="Nucleotide-diphossugar_trans"/>
</dbReference>
<dbReference type="Proteomes" id="UP000823641">
    <property type="component" value="Unassembled WGS sequence"/>
</dbReference>
<reference evidence="2" key="2">
    <citation type="journal article" date="2021" name="PeerJ">
        <title>Extensive microbial diversity within the chicken gut microbiome revealed by metagenomics and culture.</title>
        <authorList>
            <person name="Gilroy R."/>
            <person name="Ravi A."/>
            <person name="Getino M."/>
            <person name="Pursley I."/>
            <person name="Horton D.L."/>
            <person name="Alikhan N.F."/>
            <person name="Baker D."/>
            <person name="Gharbi K."/>
            <person name="Hall N."/>
            <person name="Watson M."/>
            <person name="Adriaenssens E.M."/>
            <person name="Foster-Nyarko E."/>
            <person name="Jarju S."/>
            <person name="Secka A."/>
            <person name="Antonio M."/>
            <person name="Oren A."/>
            <person name="Chaudhuri R.R."/>
            <person name="La Ragione R."/>
            <person name="Hildebrand F."/>
            <person name="Pallen M.J."/>
        </authorList>
    </citation>
    <scope>NUCLEOTIDE SEQUENCE</scope>
    <source>
        <strain evidence="2">G3-3990</strain>
    </source>
</reference>
<evidence type="ECO:0000259" key="1">
    <source>
        <dbReference type="Pfam" id="PF00535"/>
    </source>
</evidence>
<organism evidence="2 3">
    <name type="scientific">Candidatus Gallipaludibacter merdavium</name>
    <dbReference type="NCBI Taxonomy" id="2840839"/>
    <lineage>
        <taxon>Bacteria</taxon>
        <taxon>Pseudomonadati</taxon>
        <taxon>Bacteroidota</taxon>
        <taxon>Bacteroidia</taxon>
        <taxon>Bacteroidales</taxon>
        <taxon>Candidatus Gallipaludibacter</taxon>
    </lineage>
</organism>
<dbReference type="CDD" id="cd06433">
    <property type="entry name" value="GT_2_WfgS_like"/>
    <property type="match status" value="1"/>
</dbReference>
<dbReference type="PANTHER" id="PTHR22916">
    <property type="entry name" value="GLYCOSYLTRANSFERASE"/>
    <property type="match status" value="1"/>
</dbReference>
<name>A0A9D9N4D2_9BACT</name>
<protein>
    <submittedName>
        <fullName evidence="2">Glycosyltransferase</fullName>
    </submittedName>
</protein>
<feature type="domain" description="Glycosyltransferase 2-like" evidence="1">
    <location>
        <begin position="10"/>
        <end position="161"/>
    </location>
</feature>
<dbReference type="Gene3D" id="3.90.550.10">
    <property type="entry name" value="Spore Coat Polysaccharide Biosynthesis Protein SpsA, Chain A"/>
    <property type="match status" value="1"/>
</dbReference>
<dbReference type="PANTHER" id="PTHR22916:SF65">
    <property type="entry name" value="SLR1065 PROTEIN"/>
    <property type="match status" value="1"/>
</dbReference>
<evidence type="ECO:0000313" key="2">
    <source>
        <dbReference type="EMBL" id="MBO8460066.1"/>
    </source>
</evidence>
<dbReference type="SUPFAM" id="SSF53448">
    <property type="entry name" value="Nucleotide-diphospho-sugar transferases"/>
    <property type="match status" value="1"/>
</dbReference>
<evidence type="ECO:0000313" key="3">
    <source>
        <dbReference type="Proteomes" id="UP000823641"/>
    </source>
</evidence>
<dbReference type="AlphaFoldDB" id="A0A9D9N4D2"/>
<dbReference type="InterPro" id="IPR001173">
    <property type="entry name" value="Glyco_trans_2-like"/>
</dbReference>
<gene>
    <name evidence="2" type="ORF">IAA73_07030</name>
</gene>
<dbReference type="GO" id="GO:0016758">
    <property type="term" value="F:hexosyltransferase activity"/>
    <property type="evidence" value="ECO:0007669"/>
    <property type="project" value="UniProtKB-ARBA"/>
</dbReference>
<dbReference type="EMBL" id="JADIMG010000068">
    <property type="protein sequence ID" value="MBO8460066.1"/>
    <property type="molecule type" value="Genomic_DNA"/>
</dbReference>